<feature type="transmembrane region" description="Helical" evidence="1">
    <location>
        <begin position="106"/>
        <end position="126"/>
    </location>
</feature>
<gene>
    <name evidence="2" type="ORF">NCTC13354_00617</name>
</gene>
<keyword evidence="1" id="KW-0472">Membrane</keyword>
<reference evidence="2 3" key="1">
    <citation type="submission" date="2018-12" db="EMBL/GenBank/DDBJ databases">
        <authorList>
            <consortium name="Pathogen Informatics"/>
        </authorList>
    </citation>
    <scope>NUCLEOTIDE SEQUENCE [LARGE SCALE GENOMIC DNA]</scope>
    <source>
        <strain evidence="2 3">NCTC13354</strain>
    </source>
</reference>
<feature type="transmembrane region" description="Helical" evidence="1">
    <location>
        <begin position="279"/>
        <end position="299"/>
    </location>
</feature>
<dbReference type="AlphaFoldDB" id="A0A3S4WFT4"/>
<feature type="transmembrane region" description="Helical" evidence="1">
    <location>
        <begin position="338"/>
        <end position="356"/>
    </location>
</feature>
<feature type="transmembrane region" description="Helical" evidence="1">
    <location>
        <begin position="391"/>
        <end position="414"/>
    </location>
</feature>
<keyword evidence="1" id="KW-0812">Transmembrane</keyword>
<feature type="transmembrane region" description="Helical" evidence="1">
    <location>
        <begin position="480"/>
        <end position="500"/>
    </location>
</feature>
<keyword evidence="3" id="KW-1185">Reference proteome</keyword>
<evidence type="ECO:0000313" key="2">
    <source>
        <dbReference type="EMBL" id="VEI12919.1"/>
    </source>
</evidence>
<sequence length="673" mass="72695">MITSWIPYLPLVAVLFAVVYLPGYGSLRILGLSRATAANVAPAVTFAIVGVSAMVAGLAGLRWGWAVFVGATVMSLLVALTLRPLFVRLELGRLPEIDVAPRATRAHRISLALTLLFLIVPIVWLADPWAPSVQADPMFHYNTANAVVKTGDASMLSAIAPSYGITALPTVYPTVWHAIVALTGEQLIMPASHLLAYVVVPTIWVFGADYLTRQLFPTRPRVWVAAPLTIAVLPYFPNFLTVSRGFWPNSLALAAMPAAAGVVIAWLRILRTQPRQSIVQTALAGIAIFGVSLLGLGLAHPGAVFALLWPVTLPLAIRAGLAIFTAIRFHTFSRDDRLAMTGAGAFALLVLALFSSEKVRDFFGRSNPRSWDFAERFATLGDELASFSTPLVVAGVVVCVGLLVACAAVVVQVWQISTGRWLVLAWTAQWLALIGAYVDSSIFSAIAGIWYHDPKRIMAVQGLITGLIVALWIERASSKLNPVAVFACGAVATIALGIVLRIGNVYQDAQPAIGEGHPIDSQEELDLLKNLDSLVPPGSLVVGDPTTGIGYAPAYGDVNVVFPQVNSHPKDADGQYLIANFSDIHTDPHVCTILTNYGIRYYYEDDPLVYQKRDRSETWPGFYEVDTARGFTKIAETDGGSLWQIDACGPIPEPDWWDIQARRTPLPTTPSAE</sequence>
<dbReference type="RefSeq" id="WP_126416086.1">
    <property type="nucleotide sequence ID" value="NZ_LR134476.1"/>
</dbReference>
<dbReference type="EMBL" id="LR134476">
    <property type="protein sequence ID" value="VEI12919.1"/>
    <property type="molecule type" value="Genomic_DNA"/>
</dbReference>
<feature type="transmembrane region" description="Helical" evidence="1">
    <location>
        <begin position="457"/>
        <end position="473"/>
    </location>
</feature>
<dbReference type="OrthoDB" id="3169698at2"/>
<feature type="transmembrane region" description="Helical" evidence="1">
    <location>
        <begin position="246"/>
        <end position="267"/>
    </location>
</feature>
<dbReference type="InterPro" id="IPR046671">
    <property type="entry name" value="DUF6541"/>
</dbReference>
<feature type="transmembrane region" description="Helical" evidence="1">
    <location>
        <begin position="194"/>
        <end position="211"/>
    </location>
</feature>
<organism evidence="2 3">
    <name type="scientific">Trueperella bialowiezensis</name>
    <dbReference type="NCBI Taxonomy" id="312285"/>
    <lineage>
        <taxon>Bacteria</taxon>
        <taxon>Bacillati</taxon>
        <taxon>Actinomycetota</taxon>
        <taxon>Actinomycetes</taxon>
        <taxon>Actinomycetales</taxon>
        <taxon>Actinomycetaceae</taxon>
        <taxon>Trueperella</taxon>
    </lineage>
</organism>
<feature type="transmembrane region" description="Helical" evidence="1">
    <location>
        <begin position="421"/>
        <end position="451"/>
    </location>
</feature>
<evidence type="ECO:0000256" key="1">
    <source>
        <dbReference type="SAM" id="Phobius"/>
    </source>
</evidence>
<name>A0A3S4WFT4_9ACTO</name>
<feature type="transmembrane region" description="Helical" evidence="1">
    <location>
        <begin position="37"/>
        <end position="59"/>
    </location>
</feature>
<dbReference type="KEGG" id="tbw:NCTC13354_00617"/>
<feature type="transmembrane region" description="Helical" evidence="1">
    <location>
        <begin position="65"/>
        <end position="86"/>
    </location>
</feature>
<proteinExistence type="predicted"/>
<feature type="transmembrane region" description="Helical" evidence="1">
    <location>
        <begin position="6"/>
        <end position="25"/>
    </location>
</feature>
<feature type="transmembrane region" description="Helical" evidence="1">
    <location>
        <begin position="305"/>
        <end position="326"/>
    </location>
</feature>
<keyword evidence="1" id="KW-1133">Transmembrane helix</keyword>
<dbReference type="Pfam" id="PF20176">
    <property type="entry name" value="DUF6541"/>
    <property type="match status" value="1"/>
</dbReference>
<feature type="transmembrane region" description="Helical" evidence="1">
    <location>
        <begin position="223"/>
        <end position="240"/>
    </location>
</feature>
<dbReference type="Proteomes" id="UP000269542">
    <property type="component" value="Chromosome"/>
</dbReference>
<protein>
    <submittedName>
        <fullName evidence="2">Uncharacterized protein</fullName>
    </submittedName>
</protein>
<accession>A0A3S4WFT4</accession>
<evidence type="ECO:0000313" key="3">
    <source>
        <dbReference type="Proteomes" id="UP000269542"/>
    </source>
</evidence>